<keyword evidence="5" id="KW-1185">Reference proteome</keyword>
<dbReference type="GO" id="GO:0003955">
    <property type="term" value="F:NAD(P)H dehydrogenase (quinone) activity"/>
    <property type="evidence" value="ECO:0007669"/>
    <property type="project" value="UniProtKB-EC"/>
</dbReference>
<dbReference type="CDD" id="cd05269">
    <property type="entry name" value="TMR_SDR_a"/>
    <property type="match status" value="1"/>
</dbReference>
<evidence type="ECO:0000259" key="1">
    <source>
        <dbReference type="Pfam" id="PF13460"/>
    </source>
</evidence>
<dbReference type="AlphaFoldDB" id="A0A5M8QNT3"/>
<evidence type="ECO:0000313" key="5">
    <source>
        <dbReference type="Proteomes" id="UP001570846"/>
    </source>
</evidence>
<dbReference type="SUPFAM" id="SSF51735">
    <property type="entry name" value="NAD(P)-binding Rossmann-fold domains"/>
    <property type="match status" value="1"/>
</dbReference>
<dbReference type="Gene3D" id="3.90.25.10">
    <property type="entry name" value="UDP-galactose 4-epimerase, domain 1"/>
    <property type="match status" value="1"/>
</dbReference>
<accession>A0A5M8QNT3</accession>
<feature type="domain" description="NAD(P)-binding" evidence="1">
    <location>
        <begin position="8"/>
        <end position="182"/>
    </location>
</feature>
<dbReference type="Pfam" id="PF13460">
    <property type="entry name" value="NAD_binding_10"/>
    <property type="match status" value="1"/>
</dbReference>
<reference evidence="2 4" key="1">
    <citation type="submission" date="2019-07" db="EMBL/GenBank/DDBJ databases">
        <authorList>
            <person name="Qu J.-H."/>
        </authorList>
    </citation>
    <scope>NUCLEOTIDE SEQUENCE [LARGE SCALE GENOMIC DNA]</scope>
    <source>
        <strain evidence="2 4">MDT1-10-3</strain>
    </source>
</reference>
<dbReference type="InterPro" id="IPR036291">
    <property type="entry name" value="NAD(P)-bd_dom_sf"/>
</dbReference>
<protein>
    <submittedName>
        <fullName evidence="2">SDR family oxidoreductase</fullName>
        <ecNumber evidence="3">1.6.5.2</ecNumber>
    </submittedName>
</protein>
<dbReference type="Proteomes" id="UP001570846">
    <property type="component" value="Unassembled WGS sequence"/>
</dbReference>
<dbReference type="InterPro" id="IPR052718">
    <property type="entry name" value="NmrA-type_oxidoreductase"/>
</dbReference>
<evidence type="ECO:0000313" key="3">
    <source>
        <dbReference type="EMBL" id="MFA1772530.1"/>
    </source>
</evidence>
<keyword evidence="3" id="KW-0560">Oxidoreductase</keyword>
<dbReference type="InterPro" id="IPR016040">
    <property type="entry name" value="NAD(P)-bd_dom"/>
</dbReference>
<dbReference type="PANTHER" id="PTHR47129">
    <property type="entry name" value="QUINONE OXIDOREDUCTASE 2"/>
    <property type="match status" value="1"/>
</dbReference>
<dbReference type="PANTHER" id="PTHR47129:SF1">
    <property type="entry name" value="NMRA-LIKE DOMAIN-CONTAINING PROTEIN"/>
    <property type="match status" value="1"/>
</dbReference>
<sequence length="287" mass="30012">MNKIAITGATGQLGRLVIEKLQEKGAAANVVALVRSPQKATDLGVEVREADYEQPQTLGPALQGIDTLLLISGSEVGKRAAQHQNVIEAAKKAGVKWIVYTSLLHADTSTLSLAGEHRATETTLKNAGIPYTLLRNGWYTENYTGSIAGALAGGAFIGSAGDGKISSAPRADFAEAAVVVLTSQGHEGKVYELAGDEAYTLRELAAEISRQTGKEIPYKNLPEADYAAALLGFGLPEGFAQAIANWDVSASQGALFDDSRQLSSLLGRPTTPMAVTVAEACRSVSGV</sequence>
<dbReference type="Proteomes" id="UP000323866">
    <property type="component" value="Unassembled WGS sequence"/>
</dbReference>
<dbReference type="EC" id="1.6.5.2" evidence="3"/>
<reference evidence="3 5" key="3">
    <citation type="submission" date="2024-08" db="EMBL/GenBank/DDBJ databases">
        <authorList>
            <person name="Wei W."/>
        </authorList>
    </citation>
    <scope>NUCLEOTIDE SEQUENCE [LARGE SCALE GENOMIC DNA]</scope>
    <source>
        <strain evidence="3 5">XU2</strain>
    </source>
</reference>
<proteinExistence type="predicted"/>
<reference evidence="2 4" key="2">
    <citation type="submission" date="2019-09" db="EMBL/GenBank/DDBJ databases">
        <title>A bacterium isolated from glacier soil.</title>
        <authorList>
            <person name="Liu Q."/>
        </authorList>
    </citation>
    <scope>NUCLEOTIDE SEQUENCE [LARGE SCALE GENOMIC DNA]</scope>
    <source>
        <strain evidence="2 4">MDT1-10-3</strain>
    </source>
</reference>
<dbReference type="EMBL" id="VKKZ01000010">
    <property type="protein sequence ID" value="KAA6437805.1"/>
    <property type="molecule type" value="Genomic_DNA"/>
</dbReference>
<name>A0A5M8QNT3_9BACT</name>
<comment type="caution">
    <text evidence="2">The sequence shown here is derived from an EMBL/GenBank/DDBJ whole genome shotgun (WGS) entry which is preliminary data.</text>
</comment>
<evidence type="ECO:0000313" key="4">
    <source>
        <dbReference type="Proteomes" id="UP000323866"/>
    </source>
</evidence>
<organism evidence="2 4">
    <name type="scientific">Rufibacter glacialis</name>
    <dbReference type="NCBI Taxonomy" id="1259555"/>
    <lineage>
        <taxon>Bacteria</taxon>
        <taxon>Pseudomonadati</taxon>
        <taxon>Bacteroidota</taxon>
        <taxon>Cytophagia</taxon>
        <taxon>Cytophagales</taxon>
        <taxon>Hymenobacteraceae</taxon>
        <taxon>Rufibacter</taxon>
    </lineage>
</organism>
<gene>
    <name evidence="3" type="ORF">ACD591_14610</name>
    <name evidence="2" type="ORF">FOE74_04715</name>
</gene>
<dbReference type="EMBL" id="JBGOGF010000008">
    <property type="protein sequence ID" value="MFA1772530.1"/>
    <property type="molecule type" value="Genomic_DNA"/>
</dbReference>
<dbReference type="OrthoDB" id="9780595at2"/>
<evidence type="ECO:0000313" key="2">
    <source>
        <dbReference type="EMBL" id="KAA6437805.1"/>
    </source>
</evidence>
<dbReference type="RefSeq" id="WP_149097425.1">
    <property type="nucleotide sequence ID" value="NZ_BMMG01000001.1"/>
</dbReference>
<dbReference type="Gene3D" id="3.40.50.720">
    <property type="entry name" value="NAD(P)-binding Rossmann-like Domain"/>
    <property type="match status" value="1"/>
</dbReference>